<dbReference type="PANTHER" id="PTHR43031">
    <property type="entry name" value="FAD-DEPENDENT OXIDOREDUCTASE"/>
    <property type="match status" value="1"/>
</dbReference>
<dbReference type="InterPro" id="IPR001763">
    <property type="entry name" value="Rhodanese-like_dom"/>
</dbReference>
<dbReference type="SUPFAM" id="SSF52821">
    <property type="entry name" value="Rhodanese/Cell cycle control phosphatase"/>
    <property type="match status" value="1"/>
</dbReference>
<dbReference type="PROSITE" id="PS50206">
    <property type="entry name" value="RHODANESE_3"/>
    <property type="match status" value="1"/>
</dbReference>
<reference evidence="1" key="1">
    <citation type="journal article" date="2014" name="Genome Announc.">
        <title>Draft genome sequences of the altered schaedler flora, a defined bacterial community from gnotobiotic mice.</title>
        <authorList>
            <person name="Wannemuehler M.J."/>
            <person name="Overstreet A.M."/>
            <person name="Ward D.V."/>
            <person name="Phillips G.J."/>
        </authorList>
    </citation>
    <scope>NUCLEOTIDE SEQUENCE</scope>
    <source>
        <strain evidence="1">ASF457</strain>
    </source>
</reference>
<gene>
    <name evidence="1" type="ORF">N508_001703</name>
</gene>
<dbReference type="CDD" id="cd00158">
    <property type="entry name" value="RHOD"/>
    <property type="match status" value="1"/>
</dbReference>
<evidence type="ECO:0000313" key="2">
    <source>
        <dbReference type="Proteomes" id="UP000017429"/>
    </source>
</evidence>
<dbReference type="OrthoDB" id="9800872at2"/>
<reference evidence="1" key="3">
    <citation type="submission" date="2022-06" db="EMBL/GenBank/DDBJ databases">
        <title>Resources to Facilitate Use of the Altered Schaedler Flora (ASF) Mouse Model to Study Microbiome Function.</title>
        <authorList>
            <person name="Proctor A."/>
            <person name="Parvinroo S."/>
            <person name="Richie T."/>
            <person name="Jia X."/>
            <person name="Lee S.T.M."/>
            <person name="Karp P.D."/>
            <person name="Paley S."/>
            <person name="Kostic A.D."/>
            <person name="Pierre J.F."/>
            <person name="Wannemuehler M.J."/>
            <person name="Phillips G.J."/>
        </authorList>
    </citation>
    <scope>NUCLEOTIDE SEQUENCE</scope>
    <source>
        <strain evidence="1">ASF457</strain>
    </source>
</reference>
<dbReference type="KEGG" id="msch:N508_001703"/>
<dbReference type="InterPro" id="IPR050229">
    <property type="entry name" value="GlpE_sulfurtransferase"/>
</dbReference>
<dbReference type="eggNOG" id="COG0607">
    <property type="taxonomic scope" value="Bacteria"/>
</dbReference>
<evidence type="ECO:0000313" key="1">
    <source>
        <dbReference type="EMBL" id="USF24614.1"/>
    </source>
</evidence>
<dbReference type="Proteomes" id="UP000017429">
    <property type="component" value="Chromosome"/>
</dbReference>
<reference evidence="1" key="2">
    <citation type="submission" date="2022-05" db="EMBL/GenBank/DDBJ databases">
        <authorList>
            <person name="Proctor A.L."/>
            <person name="Phillips G.J."/>
            <person name="Wannemuehler M.J."/>
        </authorList>
    </citation>
    <scope>NUCLEOTIDE SEQUENCE</scope>
    <source>
        <strain evidence="1">ASF457</strain>
    </source>
</reference>
<dbReference type="EMBL" id="CP097562">
    <property type="protein sequence ID" value="USF24614.1"/>
    <property type="molecule type" value="Genomic_DNA"/>
</dbReference>
<dbReference type="Pfam" id="PF00581">
    <property type="entry name" value="Rhodanese"/>
    <property type="match status" value="1"/>
</dbReference>
<dbReference type="RefSeq" id="WP_023275986.1">
    <property type="nucleotide sequence ID" value="NZ_CP097562.1"/>
</dbReference>
<dbReference type="Gene3D" id="3.40.250.10">
    <property type="entry name" value="Rhodanese-like domain"/>
    <property type="match status" value="1"/>
</dbReference>
<sequence>MGFFDIFKVKDINGELEKAKTIEGSVILDVRTVSEYKGGHIPKSINIPVDEISKVSVKYQDKATPFFVYCLSGARSAGAVRIMNQMGYENVVDMGGISRYYGEIEH</sequence>
<name>V2QB20_9BACT</name>
<dbReference type="AlphaFoldDB" id="V2QB20"/>
<dbReference type="InterPro" id="IPR036873">
    <property type="entry name" value="Rhodanese-like_dom_sf"/>
</dbReference>
<accession>V2QB20</accession>
<dbReference type="SMART" id="SM00450">
    <property type="entry name" value="RHOD"/>
    <property type="match status" value="1"/>
</dbReference>
<proteinExistence type="predicted"/>
<dbReference type="PANTHER" id="PTHR43031:SF16">
    <property type="entry name" value="OXIDOREDUCTASE"/>
    <property type="match status" value="1"/>
</dbReference>
<protein>
    <submittedName>
        <fullName evidence="1">Uncharacterized protein</fullName>
    </submittedName>
</protein>
<keyword evidence="2" id="KW-1185">Reference proteome</keyword>
<organism evidence="1 2">
    <name type="scientific">Mucispirillum schaedleri ASF457</name>
    <dbReference type="NCBI Taxonomy" id="1379858"/>
    <lineage>
        <taxon>Bacteria</taxon>
        <taxon>Pseudomonadati</taxon>
        <taxon>Deferribacterota</taxon>
        <taxon>Deferribacteres</taxon>
        <taxon>Deferribacterales</taxon>
        <taxon>Mucispirillaceae</taxon>
        <taxon>Mucispirillum</taxon>
    </lineage>
</organism>